<keyword evidence="2" id="KW-1185">Reference proteome</keyword>
<protein>
    <submittedName>
        <fullName evidence="1">Uncharacterized protein</fullName>
    </submittedName>
</protein>
<dbReference type="Proteomes" id="UP000807769">
    <property type="component" value="Unassembled WGS sequence"/>
</dbReference>
<evidence type="ECO:0000313" key="1">
    <source>
        <dbReference type="EMBL" id="KAG1805470.1"/>
    </source>
</evidence>
<dbReference type="GeneID" id="64638258"/>
<proteinExistence type="predicted"/>
<evidence type="ECO:0000313" key="2">
    <source>
        <dbReference type="Proteomes" id="UP000807769"/>
    </source>
</evidence>
<dbReference type="AlphaFoldDB" id="A0A9P7DX70"/>
<dbReference type="RefSeq" id="XP_041187253.1">
    <property type="nucleotide sequence ID" value="XM_041344242.1"/>
</dbReference>
<comment type="caution">
    <text evidence="1">The sequence shown here is derived from an EMBL/GenBank/DDBJ whole genome shotgun (WGS) entry which is preliminary data.</text>
</comment>
<accession>A0A9P7DX70</accession>
<dbReference type="EMBL" id="JABBWG010000053">
    <property type="protein sequence ID" value="KAG1805470.1"/>
    <property type="molecule type" value="Genomic_DNA"/>
</dbReference>
<organism evidence="1 2">
    <name type="scientific">Suillus subaureus</name>
    <dbReference type="NCBI Taxonomy" id="48587"/>
    <lineage>
        <taxon>Eukaryota</taxon>
        <taxon>Fungi</taxon>
        <taxon>Dikarya</taxon>
        <taxon>Basidiomycota</taxon>
        <taxon>Agaricomycotina</taxon>
        <taxon>Agaricomycetes</taxon>
        <taxon>Agaricomycetidae</taxon>
        <taxon>Boletales</taxon>
        <taxon>Suillineae</taxon>
        <taxon>Suillaceae</taxon>
        <taxon>Suillus</taxon>
    </lineage>
</organism>
<name>A0A9P7DX70_9AGAM</name>
<reference evidence="1" key="1">
    <citation type="journal article" date="2020" name="New Phytol.">
        <title>Comparative genomics reveals dynamic genome evolution in host specialist ectomycorrhizal fungi.</title>
        <authorList>
            <person name="Lofgren L.A."/>
            <person name="Nguyen N.H."/>
            <person name="Vilgalys R."/>
            <person name="Ruytinx J."/>
            <person name="Liao H.L."/>
            <person name="Branco S."/>
            <person name="Kuo A."/>
            <person name="LaButti K."/>
            <person name="Lipzen A."/>
            <person name="Andreopoulos W."/>
            <person name="Pangilinan J."/>
            <person name="Riley R."/>
            <person name="Hundley H."/>
            <person name="Na H."/>
            <person name="Barry K."/>
            <person name="Grigoriev I.V."/>
            <person name="Stajich J.E."/>
            <person name="Kennedy P.G."/>
        </authorList>
    </citation>
    <scope>NUCLEOTIDE SEQUENCE</scope>
    <source>
        <strain evidence="1">MN1</strain>
    </source>
</reference>
<dbReference type="OrthoDB" id="2690869at2759"/>
<gene>
    <name evidence="1" type="ORF">BJ212DRAFT_868562</name>
</gene>
<sequence>MINFSQPKDKVVSFVMRLSPDRAAYYQLKNPQEEDVRPKHRAGVRTALRTMLVHGRSYQLSRPDDEQLIWHGDLCWHHSDEREPRCEEFDWLIDYLAGDAEHCTDNDTEGDALLVLSAMHGLGSSVKRRSYISSLIRCMHSTRPPRVRHTALRAVFEAREELASMTSASMPPGVDARLLNELSRSLLTAVRPKNSQITHDTGPDASFHIDRDSCYIRIICALMKNNEWYQRLTRDGHLDRCISLLDGLYQYCHLNAGFYLLVIFGRIKSSGKDLPFGPAQERWRRFITHIWNFVQRSVSFNGDVDGIPAFVAATRLNLTAADDGVPWEWLADLSTKVHGALVNLRQSQAYYVDRGIAQAAINGALSSIQGLDDELSRMVE</sequence>